<comment type="caution">
    <text evidence="1">The sequence shown here is derived from an EMBL/GenBank/DDBJ whole genome shotgun (WGS) entry which is preliminary data.</text>
</comment>
<accession>A0A8S1Q5J7</accession>
<proteinExistence type="predicted"/>
<evidence type="ECO:0000313" key="2">
    <source>
        <dbReference type="Proteomes" id="UP000688137"/>
    </source>
</evidence>
<dbReference type="AlphaFoldDB" id="A0A8S1Q5J7"/>
<organism evidence="1 2">
    <name type="scientific">Paramecium primaurelia</name>
    <dbReference type="NCBI Taxonomy" id="5886"/>
    <lineage>
        <taxon>Eukaryota</taxon>
        <taxon>Sar</taxon>
        <taxon>Alveolata</taxon>
        <taxon>Ciliophora</taxon>
        <taxon>Intramacronucleata</taxon>
        <taxon>Oligohymenophorea</taxon>
        <taxon>Peniculida</taxon>
        <taxon>Parameciidae</taxon>
        <taxon>Paramecium</taxon>
    </lineage>
</organism>
<sequence length="477" mass="55795">MQSLRITNYQATSLNVKPNDIPKDVWNNFICDYPKCGPEIQLPMDNTKRYIKTAAVLIAAIMDSLISWQEIDVLYEIREQMHSDNEQTKKVVADYNKFISQITPCFEKDQGSTHLKQQREYIYSHLNNQEGIELLFNVYRCILLSLYTQKTNSCLVRNGRKLSKQEAIFELLGNLNEDNQFILKDHHYIAISTILGLPIHCYINYSDGQQMIRKRIHQLANIRFTVALLFEPGHNNKSSRSVRILYQQHDSIYLNNLLTIEQNIKKKKNIMLAINKVQKVLESAVITTVQHCSKIVEQKIINELWPDELYQDLQILVQQLNFKTIKLDEILSTLDYNLQMQLDSFKIIVDNNKIIHKPNSEISPNRQKIFQSTYFRNQQAIINYQNQKIQKTNVVQIQQPSQIPLFESPIKQSQIIQPPKTYLQTTEDKQRSVSPSSLKQNISRSLEFHDKAFKLNKSQTNSILNTQLIQQQQQQQQ</sequence>
<dbReference type="EMBL" id="CAJJDM010000148">
    <property type="protein sequence ID" value="CAD8110517.1"/>
    <property type="molecule type" value="Genomic_DNA"/>
</dbReference>
<protein>
    <submittedName>
        <fullName evidence="1">Uncharacterized protein</fullName>
    </submittedName>
</protein>
<dbReference type="Proteomes" id="UP000688137">
    <property type="component" value="Unassembled WGS sequence"/>
</dbReference>
<reference evidence="1" key="1">
    <citation type="submission" date="2021-01" db="EMBL/GenBank/DDBJ databases">
        <authorList>
            <consortium name="Genoscope - CEA"/>
            <person name="William W."/>
        </authorList>
    </citation>
    <scope>NUCLEOTIDE SEQUENCE</scope>
</reference>
<keyword evidence="2" id="KW-1185">Reference proteome</keyword>
<evidence type="ECO:0000313" key="1">
    <source>
        <dbReference type="EMBL" id="CAD8110517.1"/>
    </source>
</evidence>
<gene>
    <name evidence="1" type="ORF">PPRIM_AZ9-3.1.T1440098</name>
</gene>
<name>A0A8S1Q5J7_PARPR</name>
<dbReference type="OMA" id="REYIYSH"/>